<dbReference type="PANTHER" id="PTHR47829">
    <property type="entry name" value="HYDROLASE, PUTATIVE (AFU_ORTHOLOGUE AFUA_1G12880)-RELATED"/>
    <property type="match status" value="1"/>
</dbReference>
<evidence type="ECO:0000259" key="10">
    <source>
        <dbReference type="Pfam" id="PF02770"/>
    </source>
</evidence>
<keyword evidence="12" id="KW-1185">Reference proteome</keyword>
<dbReference type="SFLD" id="SFLDG01129">
    <property type="entry name" value="C1.5:_HAD__Beta-PGM__Phosphata"/>
    <property type="match status" value="1"/>
</dbReference>
<evidence type="ECO:0000256" key="5">
    <source>
        <dbReference type="ARBA" id="ARBA00022990"/>
    </source>
</evidence>
<dbReference type="Gene3D" id="1.10.150.240">
    <property type="entry name" value="Putative phosphatase, domain 2"/>
    <property type="match status" value="1"/>
</dbReference>
<dbReference type="OrthoDB" id="434771at2759"/>
<dbReference type="Gene3D" id="1.10.540.10">
    <property type="entry name" value="Acyl-CoA dehydrogenase/oxidase, N-terminal domain"/>
    <property type="match status" value="1"/>
</dbReference>
<dbReference type="SFLD" id="SFLDS00003">
    <property type="entry name" value="Haloacid_Dehalogenase"/>
    <property type="match status" value="1"/>
</dbReference>
<dbReference type="InterPro" id="IPR036412">
    <property type="entry name" value="HAD-like_sf"/>
</dbReference>
<gene>
    <name evidence="13 14 15" type="primary">LOC110976614</name>
</gene>
<evidence type="ECO:0000256" key="4">
    <source>
        <dbReference type="ARBA" id="ARBA00022827"/>
    </source>
</evidence>
<dbReference type="CTD" id="80724"/>
<dbReference type="InterPro" id="IPR023214">
    <property type="entry name" value="HAD_sf"/>
</dbReference>
<feature type="domain" description="Acyl-CoA dehydrogenase/oxidase N-terminal" evidence="11">
    <location>
        <begin position="696"/>
        <end position="813"/>
    </location>
</feature>
<dbReference type="InterPro" id="IPR009100">
    <property type="entry name" value="AcylCoA_DH/oxidase_NM_dom_sf"/>
</dbReference>
<dbReference type="Pfam" id="PF01636">
    <property type="entry name" value="APH"/>
    <property type="match status" value="1"/>
</dbReference>
<dbReference type="Pfam" id="PF02770">
    <property type="entry name" value="Acyl-CoA_dh_M"/>
    <property type="match status" value="1"/>
</dbReference>
<reference evidence="13 14" key="1">
    <citation type="submission" date="2025-04" db="UniProtKB">
        <authorList>
            <consortium name="RefSeq"/>
        </authorList>
    </citation>
    <scope>IDENTIFICATION</scope>
</reference>
<dbReference type="InterPro" id="IPR006091">
    <property type="entry name" value="Acyl-CoA_Oxase/DH_mid-dom"/>
</dbReference>
<organism evidence="12 15">
    <name type="scientific">Acanthaster planci</name>
    <name type="common">Crown-of-thorns starfish</name>
    <dbReference type="NCBI Taxonomy" id="133434"/>
    <lineage>
        <taxon>Eukaryota</taxon>
        <taxon>Metazoa</taxon>
        <taxon>Echinodermata</taxon>
        <taxon>Eleutherozoa</taxon>
        <taxon>Asterozoa</taxon>
        <taxon>Asteroidea</taxon>
        <taxon>Valvatacea</taxon>
        <taxon>Valvatida</taxon>
        <taxon>Acanthasteridae</taxon>
        <taxon>Acanthaster</taxon>
    </lineage>
</organism>
<dbReference type="Gene3D" id="3.40.50.1000">
    <property type="entry name" value="HAD superfamily/HAD-like"/>
    <property type="match status" value="1"/>
</dbReference>
<dbReference type="Gene3D" id="3.90.1200.10">
    <property type="match status" value="1"/>
</dbReference>
<evidence type="ECO:0000313" key="13">
    <source>
        <dbReference type="RefSeq" id="XP_022085746.1"/>
    </source>
</evidence>
<evidence type="ECO:0000256" key="7">
    <source>
        <dbReference type="SAM" id="MobiDB-lite"/>
    </source>
</evidence>
<keyword evidence="5" id="KW-0007">Acetylation</keyword>
<dbReference type="KEGG" id="aplc:110976614"/>
<dbReference type="CDD" id="cd02603">
    <property type="entry name" value="HAD_sEH-N_like"/>
    <property type="match status" value="1"/>
</dbReference>
<evidence type="ECO:0000256" key="2">
    <source>
        <dbReference type="ARBA" id="ARBA00009347"/>
    </source>
</evidence>
<dbReference type="InterPro" id="IPR006439">
    <property type="entry name" value="HAD-SF_hydro_IA"/>
</dbReference>
<evidence type="ECO:0000313" key="15">
    <source>
        <dbReference type="RefSeq" id="XP_022085748.1"/>
    </source>
</evidence>
<dbReference type="InterPro" id="IPR013786">
    <property type="entry name" value="AcylCoA_DH/ox_N"/>
</dbReference>
<feature type="domain" description="Aminoglycoside phosphotransferase" evidence="9">
    <location>
        <begin position="327"/>
        <end position="541"/>
    </location>
</feature>
<dbReference type="InterPro" id="IPR011945">
    <property type="entry name" value="HAD-SF_ppase_IA/epoxid_hydro_N"/>
</dbReference>
<dbReference type="FunFam" id="1.20.140.10:FF:000018">
    <property type="entry name" value="Acyl-CoA dehydrogenase family member 10"/>
    <property type="match status" value="1"/>
</dbReference>
<dbReference type="Proteomes" id="UP000694845">
    <property type="component" value="Unplaced"/>
</dbReference>
<keyword evidence="4" id="KW-0274">FAD</keyword>
<dbReference type="InterPro" id="IPR052898">
    <property type="entry name" value="ACAD10-like"/>
</dbReference>
<dbReference type="GO" id="GO:0050660">
    <property type="term" value="F:flavin adenine dinucleotide binding"/>
    <property type="evidence" value="ECO:0007669"/>
    <property type="project" value="InterPro"/>
</dbReference>
<feature type="domain" description="Acyl-CoA oxidase/dehydrogenase middle" evidence="10">
    <location>
        <begin position="818"/>
        <end position="919"/>
    </location>
</feature>
<evidence type="ECO:0000313" key="14">
    <source>
        <dbReference type="RefSeq" id="XP_022085747.1"/>
    </source>
</evidence>
<evidence type="ECO:0000259" key="9">
    <source>
        <dbReference type="Pfam" id="PF01636"/>
    </source>
</evidence>
<evidence type="ECO:0000259" key="8">
    <source>
        <dbReference type="Pfam" id="PF00441"/>
    </source>
</evidence>
<keyword evidence="3" id="KW-0285">Flavoprotein</keyword>
<dbReference type="Pfam" id="PF02771">
    <property type="entry name" value="Acyl-CoA_dh_N"/>
    <property type="match status" value="1"/>
</dbReference>
<keyword evidence="6" id="KW-0560">Oxidoreductase</keyword>
<evidence type="ECO:0000256" key="3">
    <source>
        <dbReference type="ARBA" id="ARBA00022630"/>
    </source>
</evidence>
<dbReference type="Pfam" id="PF00702">
    <property type="entry name" value="Hydrolase"/>
    <property type="match status" value="1"/>
</dbReference>
<dbReference type="RefSeq" id="XP_022085746.1">
    <property type="nucleotide sequence ID" value="XM_022230054.1"/>
</dbReference>
<feature type="domain" description="Acyl-CoA dehydrogenase/oxidase C-terminal" evidence="8">
    <location>
        <begin position="931"/>
        <end position="1079"/>
    </location>
</feature>
<dbReference type="InterPro" id="IPR009075">
    <property type="entry name" value="AcylCo_DH/oxidase_C"/>
</dbReference>
<dbReference type="PANTHER" id="PTHR47829:SF3">
    <property type="entry name" value="AMINOGLYCOSIDE PHOSPHOTRANSFERASE DOMAIN-CONTAINING PROTEIN"/>
    <property type="match status" value="1"/>
</dbReference>
<evidence type="ECO:0000313" key="12">
    <source>
        <dbReference type="Proteomes" id="UP000694845"/>
    </source>
</evidence>
<comment type="similarity">
    <text evidence="2">Belongs to the acyl-CoA dehydrogenase family.</text>
</comment>
<dbReference type="Gene3D" id="3.30.200.20">
    <property type="entry name" value="Phosphorylase Kinase, domain 1"/>
    <property type="match status" value="1"/>
</dbReference>
<dbReference type="InterPro" id="IPR046373">
    <property type="entry name" value="Acyl-CoA_Oxase/DH_mid-dom_sf"/>
</dbReference>
<dbReference type="PRINTS" id="PR00413">
    <property type="entry name" value="HADHALOGNASE"/>
</dbReference>
<dbReference type="Gene3D" id="1.20.140.10">
    <property type="entry name" value="Butyryl-CoA Dehydrogenase, subunit A, domain 3"/>
    <property type="match status" value="1"/>
</dbReference>
<evidence type="ECO:0000259" key="11">
    <source>
        <dbReference type="Pfam" id="PF02771"/>
    </source>
</evidence>
<feature type="compositionally biased region" description="Low complexity" evidence="7">
    <location>
        <begin position="638"/>
        <end position="654"/>
    </location>
</feature>
<dbReference type="FunFam" id="2.40.110.10:FF:000002">
    <property type="entry name" value="Acyl-CoA dehydrogenase fadE12"/>
    <property type="match status" value="1"/>
</dbReference>
<dbReference type="InterPro" id="IPR011009">
    <property type="entry name" value="Kinase-like_dom_sf"/>
</dbReference>
<sequence>MLPPRYLARRSRRLLALPVFSKLAEVEVSKMRLLKAAAACRLLCHACLRPDKSHAARHRGLQVLPELCRGLRTSAVVAQKRAVIFDLGGVLIAKPGPIFKDFEVQKGLPADTILEVIRRTGQSGAWTRLNRGEITADEFDAEFSKECSQQLGYDVDTSGLLAYYEAHAAEPIPEMVDAIRCIRAEGLKTAILTNNWKHEGSVTSLFPVDKDLFDAVVESCRAGMAKPDPAIYQLCLDELKEKPEKTVFLDDLKENVKGARKMGIDSIQVDDTQQALSELAKTLGFPVHCFVEGTTAVRKGLELPTDSLRAYLNSINIGTSDDSALNVRQFKHGQSNPTYYVGYAGRDMVLRKKPPGKLLPSAHAVEREHQVMKALGGAGVPVPDLLALCEDDSIVGTPFYLMDLVKGRIYKEPSLPSMQPSERREVYSAMCDALCRIHSVDIKQAGLEGFGKQGKYVSRQIAVWSKQYKASETHDIPSMTKLMDWLPQHLPETEMVSVVHGDFRLDNLILHPNKSEVISVLDWELSTIGDPLSDLAYCCMPYYLSPKFPLLKGFHGLDVTELGIPTMEEFVTQYCQRRGIPPIKNLDFYLAFSFFRAAAILQGVYRRSQQGQASSKDAQKVGLLAEQMANLGWSFTKSPSSSNPSGTPPRSNGSAPSKRSFCTWTSHTRGYSTQAPGVLAISVSALSGRAQSMYKEVNEMITKYVYPVERELFAHQLSSNKWNPHPIIEQLKDRAKSEGLWNLFLPLEADPHTEYGAGLTNMEYAYMCELMGKSVFSPEVFNCSAPDTGNMEVLVKYGNQKQKDEWLKPLLDGTMRSCFAMSEPKIASSDATNIQSGIRRDGDELVLSGRKWWISGAMDPRCRVCIFMGKTDPTADAHKQQSMVLVPMDSPGLTVVRPLSVFGYEDPPAGHAELVFEDVRVPAENIILGEGRGFEIAQGRLGPGRIHHCMRLIGMAERCLELMVSRVQDRVAFGKPLAQQGTIQEAIAESRIEIEQARLLTLKAAHMMDTVGNKVAAPEIAMIKVVAPNMAQRVVDRAIQAFGGAGLSADWPLAYFFSWARILRLADGPDEVHRRAIARMELKKSLK</sequence>
<dbReference type="SUPFAM" id="SSF56112">
    <property type="entry name" value="Protein kinase-like (PK-like)"/>
    <property type="match status" value="1"/>
</dbReference>
<dbReference type="SUPFAM" id="SSF56784">
    <property type="entry name" value="HAD-like"/>
    <property type="match status" value="1"/>
</dbReference>
<dbReference type="InterPro" id="IPR023198">
    <property type="entry name" value="PGP-like_dom2"/>
</dbReference>
<name>A0A8B7XXY1_ACAPL</name>
<evidence type="ECO:0000256" key="1">
    <source>
        <dbReference type="ARBA" id="ARBA00001974"/>
    </source>
</evidence>
<dbReference type="InterPro" id="IPR002575">
    <property type="entry name" value="Aminoglycoside_PTrfase"/>
</dbReference>
<dbReference type="GO" id="GO:0016627">
    <property type="term" value="F:oxidoreductase activity, acting on the CH-CH group of donors"/>
    <property type="evidence" value="ECO:0007669"/>
    <property type="project" value="InterPro"/>
</dbReference>
<dbReference type="CDD" id="cd05154">
    <property type="entry name" value="ACAD10_11_N-like"/>
    <property type="match status" value="1"/>
</dbReference>
<feature type="region of interest" description="Disordered" evidence="7">
    <location>
        <begin position="636"/>
        <end position="660"/>
    </location>
</feature>
<dbReference type="RefSeq" id="XP_022085747.1">
    <property type="nucleotide sequence ID" value="XM_022230055.1"/>
</dbReference>
<dbReference type="Pfam" id="PF00441">
    <property type="entry name" value="Acyl-CoA_dh_1"/>
    <property type="match status" value="1"/>
</dbReference>
<evidence type="ECO:0000256" key="6">
    <source>
        <dbReference type="ARBA" id="ARBA00023002"/>
    </source>
</evidence>
<dbReference type="RefSeq" id="XP_022085748.1">
    <property type="nucleotide sequence ID" value="XM_022230056.1"/>
</dbReference>
<dbReference type="Gene3D" id="2.40.110.10">
    <property type="entry name" value="Butyryl-CoA Dehydrogenase, subunit A, domain 2"/>
    <property type="match status" value="1"/>
</dbReference>
<dbReference type="NCBIfam" id="TIGR01509">
    <property type="entry name" value="HAD-SF-IA-v3"/>
    <property type="match status" value="1"/>
</dbReference>
<accession>A0A8B7XXY1</accession>
<proteinExistence type="inferred from homology"/>
<dbReference type="AlphaFoldDB" id="A0A8B7XXY1"/>
<dbReference type="GeneID" id="110976614"/>
<dbReference type="NCBIfam" id="TIGR02247">
    <property type="entry name" value="HAD-1A3-hyp"/>
    <property type="match status" value="1"/>
</dbReference>
<comment type="cofactor">
    <cofactor evidence="1">
        <name>FAD</name>
        <dbReference type="ChEBI" id="CHEBI:57692"/>
    </cofactor>
</comment>
<dbReference type="InterPro" id="IPR041726">
    <property type="entry name" value="ACAD10_11_N"/>
</dbReference>
<dbReference type="SUPFAM" id="SSF56645">
    <property type="entry name" value="Acyl-CoA dehydrogenase NM domain-like"/>
    <property type="match status" value="1"/>
</dbReference>
<dbReference type="SUPFAM" id="SSF47203">
    <property type="entry name" value="Acyl-CoA dehydrogenase C-terminal domain-like"/>
    <property type="match status" value="1"/>
</dbReference>
<dbReference type="InterPro" id="IPR036250">
    <property type="entry name" value="AcylCo_DH-like_C"/>
</dbReference>
<dbReference type="InterPro" id="IPR037069">
    <property type="entry name" value="AcylCoA_DH/ox_N_sf"/>
</dbReference>
<protein>
    <submittedName>
        <fullName evidence="13 14">Acyl-CoA dehydrogenase family member 10-like isoform X1</fullName>
    </submittedName>
</protein>